<accession>A0A1I0IHI3</accession>
<gene>
    <name evidence="1" type="ORF">SAMN05421676_11252</name>
</gene>
<dbReference type="RefSeq" id="WP_093137025.1">
    <property type="nucleotide sequence ID" value="NZ_FOHJ01000012.1"/>
</dbReference>
<dbReference type="STRING" id="237682.SAMN05421676_11252"/>
<organism evidence="1 2">
    <name type="scientific">Salinibacillus kushneri</name>
    <dbReference type="NCBI Taxonomy" id="237682"/>
    <lineage>
        <taxon>Bacteria</taxon>
        <taxon>Bacillati</taxon>
        <taxon>Bacillota</taxon>
        <taxon>Bacilli</taxon>
        <taxon>Bacillales</taxon>
        <taxon>Bacillaceae</taxon>
        <taxon>Salinibacillus</taxon>
    </lineage>
</organism>
<keyword evidence="2" id="KW-1185">Reference proteome</keyword>
<evidence type="ECO:0000313" key="2">
    <source>
        <dbReference type="Proteomes" id="UP000199095"/>
    </source>
</evidence>
<sequence length="66" mass="7809">MNQLIFKRIGYAKVQVGNKILNRPDSIKVIRAFKHRWSQFQVGNEITVDFNNRLQCDLYKDLKEVA</sequence>
<name>A0A1I0IHI3_9BACI</name>
<proteinExistence type="predicted"/>
<dbReference type="Proteomes" id="UP000199095">
    <property type="component" value="Unassembled WGS sequence"/>
</dbReference>
<dbReference type="EMBL" id="FOHJ01000012">
    <property type="protein sequence ID" value="SET95567.1"/>
    <property type="molecule type" value="Genomic_DNA"/>
</dbReference>
<dbReference type="AlphaFoldDB" id="A0A1I0IHI3"/>
<reference evidence="2" key="1">
    <citation type="submission" date="2016-10" db="EMBL/GenBank/DDBJ databases">
        <authorList>
            <person name="Varghese N."/>
            <person name="Submissions S."/>
        </authorList>
    </citation>
    <scope>NUCLEOTIDE SEQUENCE [LARGE SCALE GENOMIC DNA]</scope>
    <source>
        <strain evidence="2">CGMCC 1.3566</strain>
    </source>
</reference>
<evidence type="ECO:0000313" key="1">
    <source>
        <dbReference type="EMBL" id="SET95567.1"/>
    </source>
</evidence>
<protein>
    <submittedName>
        <fullName evidence="1">Uncharacterized protein</fullName>
    </submittedName>
</protein>
<dbReference type="OrthoDB" id="9939141at2"/>